<dbReference type="EMBL" id="JAAIWK010000006">
    <property type="protein sequence ID" value="NEY19508.1"/>
    <property type="molecule type" value="Genomic_DNA"/>
</dbReference>
<dbReference type="SUPFAM" id="SSF53822">
    <property type="entry name" value="Periplasmic binding protein-like I"/>
    <property type="match status" value="1"/>
</dbReference>
<evidence type="ECO:0000256" key="1">
    <source>
        <dbReference type="ARBA" id="ARBA00022491"/>
    </source>
</evidence>
<evidence type="ECO:0000256" key="3">
    <source>
        <dbReference type="ARBA" id="ARBA00023125"/>
    </source>
</evidence>
<dbReference type="CDD" id="cd06278">
    <property type="entry name" value="PBP1_LacI-like"/>
    <property type="match status" value="1"/>
</dbReference>
<dbReference type="Pfam" id="PF00356">
    <property type="entry name" value="LacI"/>
    <property type="match status" value="1"/>
</dbReference>
<reference evidence="6 7" key="1">
    <citation type="submission" date="2020-02" db="EMBL/GenBank/DDBJ databases">
        <authorList>
            <person name="Feng H."/>
        </authorList>
    </citation>
    <scope>NUCLEOTIDE SEQUENCE [LARGE SCALE GENOMIC DNA]</scope>
    <source>
        <strain evidence="6 7">Gsoil 114</strain>
    </source>
</reference>
<dbReference type="CDD" id="cd01392">
    <property type="entry name" value="HTH_LacI"/>
    <property type="match status" value="1"/>
</dbReference>
<keyword evidence="4" id="KW-0804">Transcription</keyword>
<proteinExistence type="predicted"/>
<evidence type="ECO:0000259" key="5">
    <source>
        <dbReference type="PROSITE" id="PS50932"/>
    </source>
</evidence>
<protein>
    <submittedName>
        <fullName evidence="6">LacI family transcriptional regulator</fullName>
    </submittedName>
</protein>
<dbReference type="SUPFAM" id="SSF47413">
    <property type="entry name" value="lambda repressor-like DNA-binding domains"/>
    <property type="match status" value="1"/>
</dbReference>
<accession>A0A6M0P895</accession>
<keyword evidence="1" id="KW-0678">Repressor</keyword>
<name>A0A6M0P895_9BACI</name>
<keyword evidence="7" id="KW-1185">Reference proteome</keyword>
<evidence type="ECO:0000256" key="2">
    <source>
        <dbReference type="ARBA" id="ARBA00023015"/>
    </source>
</evidence>
<feature type="domain" description="HTH lacI-type" evidence="5">
    <location>
        <begin position="10"/>
        <end position="64"/>
    </location>
</feature>
<evidence type="ECO:0000313" key="7">
    <source>
        <dbReference type="Proteomes" id="UP000476934"/>
    </source>
</evidence>
<gene>
    <name evidence="6" type="ORF">G4D61_05935</name>
</gene>
<evidence type="ECO:0000313" key="6">
    <source>
        <dbReference type="EMBL" id="NEY19508.1"/>
    </source>
</evidence>
<keyword evidence="3" id="KW-0238">DNA-binding</keyword>
<organism evidence="6 7">
    <name type="scientific">Heyndrickxia ginsengihumi</name>
    <dbReference type="NCBI Taxonomy" id="363870"/>
    <lineage>
        <taxon>Bacteria</taxon>
        <taxon>Bacillati</taxon>
        <taxon>Bacillota</taxon>
        <taxon>Bacilli</taxon>
        <taxon>Bacillales</taxon>
        <taxon>Bacillaceae</taxon>
        <taxon>Heyndrickxia</taxon>
    </lineage>
</organism>
<sequence length="339" mass="37954">MEEWLMQKNVTASDVARALGMSQSTVSRVFTPGASVSAKTRKKVLEAAQQMGYRPNAIARSLITKKSNMIGIVMGDVKNPFYPNVLSMFSRELGKKGYHLLFVNTKNNQISDDEIFQLCEYNVEGIIITDALLTSSLASYFKDKQIPIVMFNRYEQNSLFHAVSCDNIDGGYQIGKYLLTKGHRHLAFISGNPNTSTSHDRKKGFQEALQESGYTYTTEYGDYTYEGSYQATLRLLKSALPLDAIFCANDIMALGAIDAAKEIGVRIPEDVSIIGFDDIDLAAWSAYSLTTWKQPVNKMIAATIELLLKHIEKPEQNNLIIYKSIKGSLVERKTVMDRH</sequence>
<dbReference type="Pfam" id="PF13377">
    <property type="entry name" value="Peripla_BP_3"/>
    <property type="match status" value="1"/>
</dbReference>
<comment type="caution">
    <text evidence="6">The sequence shown here is derived from an EMBL/GenBank/DDBJ whole genome shotgun (WGS) entry which is preliminary data.</text>
</comment>
<dbReference type="GO" id="GO:0003700">
    <property type="term" value="F:DNA-binding transcription factor activity"/>
    <property type="evidence" value="ECO:0007669"/>
    <property type="project" value="TreeGrafter"/>
</dbReference>
<reference evidence="6 7" key="2">
    <citation type="submission" date="2020-03" db="EMBL/GenBank/DDBJ databases">
        <title>Bacillus aquiflavi sp. nov., isolated from yellow water of strong flavor Chinese baijiu in Yibin region of China.</title>
        <authorList>
            <person name="Xie J."/>
        </authorList>
    </citation>
    <scope>NUCLEOTIDE SEQUENCE [LARGE SCALE GENOMIC DNA]</scope>
    <source>
        <strain evidence="6 7">Gsoil 114</strain>
    </source>
</reference>
<dbReference type="InterPro" id="IPR000843">
    <property type="entry name" value="HTH_LacI"/>
</dbReference>
<dbReference type="Proteomes" id="UP000476934">
    <property type="component" value="Unassembled WGS sequence"/>
</dbReference>
<dbReference type="Gene3D" id="3.40.50.2300">
    <property type="match status" value="2"/>
</dbReference>
<dbReference type="GO" id="GO:0000976">
    <property type="term" value="F:transcription cis-regulatory region binding"/>
    <property type="evidence" value="ECO:0007669"/>
    <property type="project" value="TreeGrafter"/>
</dbReference>
<dbReference type="PANTHER" id="PTHR30146:SF95">
    <property type="entry name" value="RIBOSE OPERON REPRESSOR"/>
    <property type="match status" value="1"/>
</dbReference>
<dbReference type="Gene3D" id="1.10.260.40">
    <property type="entry name" value="lambda repressor-like DNA-binding domains"/>
    <property type="match status" value="1"/>
</dbReference>
<evidence type="ECO:0000256" key="4">
    <source>
        <dbReference type="ARBA" id="ARBA00023163"/>
    </source>
</evidence>
<dbReference type="SMART" id="SM00354">
    <property type="entry name" value="HTH_LACI"/>
    <property type="match status" value="1"/>
</dbReference>
<dbReference type="PANTHER" id="PTHR30146">
    <property type="entry name" value="LACI-RELATED TRANSCRIPTIONAL REPRESSOR"/>
    <property type="match status" value="1"/>
</dbReference>
<dbReference type="PROSITE" id="PS50932">
    <property type="entry name" value="HTH_LACI_2"/>
    <property type="match status" value="1"/>
</dbReference>
<keyword evidence="2" id="KW-0805">Transcription regulation</keyword>
<dbReference type="AlphaFoldDB" id="A0A6M0P895"/>
<dbReference type="InterPro" id="IPR046335">
    <property type="entry name" value="LacI/GalR-like_sensor"/>
</dbReference>
<dbReference type="InterPro" id="IPR028082">
    <property type="entry name" value="Peripla_BP_I"/>
</dbReference>
<dbReference type="InterPro" id="IPR010982">
    <property type="entry name" value="Lambda_DNA-bd_dom_sf"/>
</dbReference>